<dbReference type="AlphaFoldDB" id="A0A1Z5AXB6"/>
<accession>A0A1Z5AXB6</accession>
<proteinExistence type="predicted"/>
<reference evidence="2 3" key="1">
    <citation type="submission" date="2015-04" db="EMBL/GenBank/DDBJ databases">
        <title>Carnobacterium maltaromaticum LMA28 complete chromosome sequence.</title>
        <authorList>
            <person name="Borges F."/>
            <person name="Cailliez-Grimal C."/>
        </authorList>
    </citation>
    <scope>NUCLEOTIDE SEQUENCE [LARGE SCALE GENOMIC DNA]</scope>
    <source>
        <strain evidence="2 3">LMA28</strain>
        <plasmid evidence="3">Chromosome</plasmid>
    </source>
</reference>
<protein>
    <submittedName>
        <fullName evidence="2">Putative carnobacteriocin-B2 immunity protein</fullName>
    </submittedName>
</protein>
<name>A0A1Z5AXB6_CARML</name>
<evidence type="ECO:0000313" key="2">
    <source>
        <dbReference type="EMBL" id="CRI06705.1"/>
    </source>
</evidence>
<dbReference type="RefSeq" id="WP_176455301.1">
    <property type="nucleotide sequence ID" value="NZ_LN846932.1"/>
</dbReference>
<dbReference type="InterPro" id="IPR015046">
    <property type="entry name" value="LciA_Immunity-like"/>
</dbReference>
<organism evidence="2 3">
    <name type="scientific">Carnobacterium maltaromaticum</name>
    <name type="common">Carnobacterium piscicola</name>
    <dbReference type="NCBI Taxonomy" id="2751"/>
    <lineage>
        <taxon>Bacteria</taxon>
        <taxon>Bacillati</taxon>
        <taxon>Bacillota</taxon>
        <taxon>Bacilli</taxon>
        <taxon>Lactobacillales</taxon>
        <taxon>Carnobacteriaceae</taxon>
        <taxon>Carnobacterium</taxon>
    </lineage>
</organism>
<reference evidence="2 3" key="2">
    <citation type="submission" date="2015-04" db="EMBL/GenBank/DDBJ databases">
        <title>Carnobacterium maltaromaticum LMA28 plasmids.</title>
        <authorList>
            <person name="Cailliez-Grimal C."/>
            <person name="Iskandar C."/>
        </authorList>
    </citation>
    <scope>NUCLEOTIDE SEQUENCE [LARGE SCALE GENOMIC DNA]</scope>
    <source>
        <strain evidence="2 3">LMA28</strain>
        <plasmid evidence="3">Chromosome</plasmid>
    </source>
</reference>
<dbReference type="Proteomes" id="UP000464233">
    <property type="component" value="Plasmid LMA_pa"/>
</dbReference>
<dbReference type="Gene3D" id="1.20.1440.50">
    <property type="entry name" value="Ta0600-like"/>
    <property type="match status" value="1"/>
</dbReference>
<sequence>MDIKSQTLYLNLSEAYKDPEVKANEFLSKLVVQCAGKLTASNSENSYIEVISLLSRGISSYYLSHKRIIPSSMLTIYTQIQKDIKNGNIDTEKLRKYEIAKGLMSVPYIYF</sequence>
<dbReference type="Pfam" id="PF08951">
    <property type="entry name" value="EntA_Immun"/>
    <property type="match status" value="1"/>
</dbReference>
<dbReference type="EMBL" id="LN846932">
    <property type="protein sequence ID" value="CRI06705.1"/>
    <property type="molecule type" value="Genomic_DNA"/>
</dbReference>
<dbReference type="SMR" id="A0A1Z5AXB6"/>
<geneLocation type="plasmid" evidence="2">
    <name>LMA_pa</name>
</geneLocation>
<keyword evidence="2" id="KW-0614">Plasmid</keyword>
<evidence type="ECO:0000256" key="1">
    <source>
        <dbReference type="ARBA" id="ARBA00023025"/>
    </source>
</evidence>
<evidence type="ECO:0000313" key="3">
    <source>
        <dbReference type="Proteomes" id="UP000464233"/>
    </source>
</evidence>
<gene>
    <name evidence="2" type="ORF">BN424_pa0040</name>
</gene>
<dbReference type="InterPro" id="IPR023130">
    <property type="entry name" value="Ta0600-like_sf"/>
</dbReference>
<keyword evidence="1" id="KW-0079">Bacteriocin immunity</keyword>
<dbReference type="SUPFAM" id="SSF109797">
    <property type="entry name" value="Bacteriocin immunity protein-like"/>
    <property type="match status" value="1"/>
</dbReference>
<dbReference type="GO" id="GO:0030153">
    <property type="term" value="P:bacteriocin immunity"/>
    <property type="evidence" value="ECO:0007669"/>
    <property type="project" value="UniProtKB-KW"/>
</dbReference>